<organism evidence="2">
    <name type="scientific">uncultured Nocardioidaceae bacterium</name>
    <dbReference type="NCBI Taxonomy" id="253824"/>
    <lineage>
        <taxon>Bacteria</taxon>
        <taxon>Bacillati</taxon>
        <taxon>Actinomycetota</taxon>
        <taxon>Actinomycetes</taxon>
        <taxon>Propionibacteriales</taxon>
        <taxon>Nocardioidaceae</taxon>
        <taxon>environmental samples</taxon>
    </lineage>
</organism>
<dbReference type="GO" id="GO:0005840">
    <property type="term" value="C:ribosome"/>
    <property type="evidence" value="ECO:0007669"/>
    <property type="project" value="UniProtKB-KW"/>
</dbReference>
<feature type="region of interest" description="Disordered" evidence="1">
    <location>
        <begin position="1"/>
        <end position="60"/>
    </location>
</feature>
<feature type="non-terminal residue" evidence="2">
    <location>
        <position position="1"/>
    </location>
</feature>
<sequence length="60" mass="6567">VAQGHADQVLDRLQAEPARHPALAGPEADRRRGRQAGPSRGPRHGADRPPPRHRRGGRQL</sequence>
<feature type="compositionally biased region" description="Basic residues" evidence="1">
    <location>
        <begin position="51"/>
        <end position="60"/>
    </location>
</feature>
<reference evidence="2" key="1">
    <citation type="submission" date="2020-02" db="EMBL/GenBank/DDBJ databases">
        <authorList>
            <person name="Meier V. D."/>
        </authorList>
    </citation>
    <scope>NUCLEOTIDE SEQUENCE</scope>
    <source>
        <strain evidence="2">AVDCRST_MAG36</strain>
    </source>
</reference>
<feature type="compositionally biased region" description="Basic and acidic residues" evidence="1">
    <location>
        <begin position="8"/>
        <end position="19"/>
    </location>
</feature>
<gene>
    <name evidence="2" type="ORF">AVDCRST_MAG36-2957</name>
</gene>
<evidence type="ECO:0000256" key="1">
    <source>
        <dbReference type="SAM" id="MobiDB-lite"/>
    </source>
</evidence>
<dbReference type="AlphaFoldDB" id="A0A6J4MND6"/>
<protein>
    <submittedName>
        <fullName evidence="2">LSU ribosomal protein L30p (L7e)</fullName>
    </submittedName>
</protein>
<keyword evidence="2" id="KW-0689">Ribosomal protein</keyword>
<proteinExistence type="predicted"/>
<feature type="non-terminal residue" evidence="2">
    <location>
        <position position="60"/>
    </location>
</feature>
<keyword evidence="2" id="KW-0687">Ribonucleoprotein</keyword>
<dbReference type="EMBL" id="CADCUH010000191">
    <property type="protein sequence ID" value="CAA9364535.1"/>
    <property type="molecule type" value="Genomic_DNA"/>
</dbReference>
<accession>A0A6J4MND6</accession>
<evidence type="ECO:0000313" key="2">
    <source>
        <dbReference type="EMBL" id="CAA9364535.1"/>
    </source>
</evidence>
<name>A0A6J4MND6_9ACTN</name>